<gene>
    <name evidence="1" type="ORF">BE18_29720</name>
</gene>
<evidence type="ECO:0000313" key="1">
    <source>
        <dbReference type="EMBL" id="KYG02486.1"/>
    </source>
</evidence>
<reference evidence="1 2" key="1">
    <citation type="submission" date="2014-02" db="EMBL/GenBank/DDBJ databases">
        <title>The small core and large imbalanced accessory genome model reveals a collaborative survival strategy of Sorangium cellulosum strains in nature.</title>
        <authorList>
            <person name="Han K."/>
            <person name="Peng R."/>
            <person name="Blom J."/>
            <person name="Li Y.-Z."/>
        </authorList>
    </citation>
    <scope>NUCLEOTIDE SEQUENCE [LARGE SCALE GENOMIC DNA]</scope>
    <source>
        <strain evidence="1 2">So0149</strain>
    </source>
</reference>
<name>A0A150S585_SORCE</name>
<organism evidence="1 2">
    <name type="scientific">Sorangium cellulosum</name>
    <name type="common">Polyangium cellulosum</name>
    <dbReference type="NCBI Taxonomy" id="56"/>
    <lineage>
        <taxon>Bacteria</taxon>
        <taxon>Pseudomonadati</taxon>
        <taxon>Myxococcota</taxon>
        <taxon>Polyangia</taxon>
        <taxon>Polyangiales</taxon>
        <taxon>Polyangiaceae</taxon>
        <taxon>Sorangium</taxon>
    </lineage>
</organism>
<dbReference type="EMBL" id="JEMC01000647">
    <property type="protein sequence ID" value="KYG02486.1"/>
    <property type="molecule type" value="Genomic_DNA"/>
</dbReference>
<accession>A0A150S585</accession>
<evidence type="ECO:0008006" key="3">
    <source>
        <dbReference type="Google" id="ProtNLM"/>
    </source>
</evidence>
<proteinExistence type="predicted"/>
<comment type="caution">
    <text evidence="1">The sequence shown here is derived from an EMBL/GenBank/DDBJ whole genome shotgun (WGS) entry which is preliminary data.</text>
</comment>
<sequence length="198" mass="21706">MVDGIEEADPEGAGPAAVEGPYLLNLDDETWDAHLDRAARWLANVVTAQTAFRNALEIAVPKVEEPNIRQFLSEILDRARRHEEVARRLPRTLGREAADRTRGLAGVAMDVARKALDAVEGVAGGAKGNWKDLHHLLMLNLDAMGAFAIAEQLGLALAHHELRDLAFDVEAEKSTDQLILKELMLEMAAVSILYGERV</sequence>
<dbReference type="Proteomes" id="UP000075515">
    <property type="component" value="Unassembled WGS sequence"/>
</dbReference>
<protein>
    <recommendedName>
        <fullName evidence="3">DUF892 family protein</fullName>
    </recommendedName>
</protein>
<evidence type="ECO:0000313" key="2">
    <source>
        <dbReference type="Proteomes" id="UP000075515"/>
    </source>
</evidence>
<dbReference type="AlphaFoldDB" id="A0A150S585"/>